<name>W8Y6X1_BACTU</name>
<dbReference type="SUPFAM" id="SSF49478">
    <property type="entry name" value="Cna protein B-type domain"/>
    <property type="match status" value="7"/>
</dbReference>
<evidence type="ECO:0000256" key="1">
    <source>
        <dbReference type="ARBA" id="ARBA00007257"/>
    </source>
</evidence>
<evidence type="ECO:0000313" key="7">
    <source>
        <dbReference type="EMBL" id="CDN34417.1"/>
    </source>
</evidence>
<feature type="domain" description="SpaA-like prealbumin fold" evidence="6">
    <location>
        <begin position="296"/>
        <end position="378"/>
    </location>
</feature>
<dbReference type="InterPro" id="IPR013783">
    <property type="entry name" value="Ig-like_fold"/>
</dbReference>
<dbReference type="HOGENOM" id="CLU_008070_0_0_9"/>
<dbReference type="Gene3D" id="2.60.40.10">
    <property type="entry name" value="Immunoglobulins"/>
    <property type="match status" value="7"/>
</dbReference>
<feature type="domain" description="SpaA-like prealbumin fold" evidence="6">
    <location>
        <begin position="389"/>
        <end position="472"/>
    </location>
</feature>
<keyword evidence="2" id="KW-0964">Secreted</keyword>
<reference evidence="7" key="1">
    <citation type="submission" date="2014-01" db="EMBL/GenBank/DDBJ databases">
        <title>Draft genome sequence of highly nematicidal Bacillus thuringiensis DB27.</title>
        <authorList>
            <person name="Iatsenko I."/>
            <person name="Pickard D."/>
            <person name="Corton C."/>
            <person name="Dougan G."/>
            <person name="Sommer R.J."/>
        </authorList>
    </citation>
    <scope>NUCLEOTIDE SEQUENCE [LARGE SCALE GENOMIC DNA]</scope>
    <source>
        <strain evidence="7">DB27</strain>
    </source>
</reference>
<protein>
    <recommendedName>
        <fullName evidence="6">SpaA-like prealbumin fold domain-containing protein</fullName>
    </recommendedName>
</protein>
<feature type="domain" description="SpaA-like prealbumin fold" evidence="6">
    <location>
        <begin position="482"/>
        <end position="564"/>
    </location>
</feature>
<evidence type="ECO:0000256" key="3">
    <source>
        <dbReference type="ARBA" id="ARBA00022729"/>
    </source>
</evidence>
<feature type="domain" description="SpaA-like prealbumin fold" evidence="6">
    <location>
        <begin position="110"/>
        <end position="193"/>
    </location>
</feature>
<accession>W8Y6X1</accession>
<feature type="transmembrane region" description="Helical" evidence="5">
    <location>
        <begin position="703"/>
        <end position="720"/>
    </location>
</feature>
<dbReference type="PANTHER" id="PTHR36108">
    <property type="entry name" value="COLOSSIN-B-RELATED"/>
    <property type="match status" value="1"/>
</dbReference>
<evidence type="ECO:0000256" key="2">
    <source>
        <dbReference type="ARBA" id="ARBA00022525"/>
    </source>
</evidence>
<keyword evidence="3" id="KW-0732">Signal</keyword>
<comment type="similarity">
    <text evidence="1">Belongs to the serine-aspartate repeat-containing protein (SDr) family.</text>
</comment>
<reference evidence="7" key="2">
    <citation type="submission" date="2014-01" db="EMBL/GenBank/DDBJ databases">
        <authorList>
            <person name="Aslett M."/>
        </authorList>
    </citation>
    <scope>NUCLEOTIDE SEQUENCE [LARGE SCALE GENOMIC DNA]</scope>
    <source>
        <strain evidence="7">DB27</strain>
    </source>
</reference>
<feature type="domain" description="SpaA-like prealbumin fold" evidence="6">
    <location>
        <begin position="203"/>
        <end position="286"/>
    </location>
</feature>
<feature type="domain" description="SpaA-like prealbumin fold" evidence="6">
    <location>
        <begin position="575"/>
        <end position="655"/>
    </location>
</feature>
<dbReference type="Pfam" id="PF17802">
    <property type="entry name" value="SpaA"/>
    <property type="match status" value="7"/>
</dbReference>
<feature type="region of interest" description="Disordered" evidence="4">
    <location>
        <begin position="666"/>
        <end position="698"/>
    </location>
</feature>
<sequence>MTEVLSLKIENEMVDTGNIEITKIDKDNKAPLAGVTFIVQDEKGNEVTKVTTDKDGKANVSDLLVGKYELVEVESLPGYKKLEKPISFEIKKGMTEVLSLKVENEMVDTGNVEITKIDKDSKAPLENVVFEVRDLKGKVVAKVTTDKEGKANVSDLSIGKYELVEVETPAGYKPLEKPISFEIEKGRVTALQLTVENELVDTGNVEITKVDKENKDALADAVFEIQDEAGQVVAKITTDKKGQAQVTNLSVGTYKLVEVKAPKGYKQLVDPITFQIEKGMTKSLALTVENEMLDKGNVEVTKVDKDSQKALASVVFEVQDEQGKVVTEVTTDKEGKAKISDLSVGKYKLVEKKSLPGYKKLTEPVSFEIKKGMTEVLSLNIENEMVDTGNVEITKIDKDNKAPLAGVVFEVQDDKGKVVTKVTTDKAGKATVADLSVGKYKLVEVESLPGYKKLEKPVLFEITKGMTKSLAFTVENEMVDTGNVEITKIDKDSKAPLENVVFEVRDSKGKVVAKVTTDKEGKADILDLSIGKYELVEVETPAGYKPLEKSVSFEIEKGMTKVLSLQVENEQLDKGSVEITKMAAESKEVLSGAVFEVHDEKGKVVVKVTTDKDGKAKITDLSVGNYTLVEVEAPKGYEKLTNPIPFEIINGMINVVQLEVLNKLNHLAPPGPETPDPEKPGTPDPEKLEKELPKTGQKMPVEPYMGALLVMMSFGLLILGRKQQR</sequence>
<feature type="compositionally biased region" description="Basic and acidic residues" evidence="4">
    <location>
        <begin position="676"/>
        <end position="693"/>
    </location>
</feature>
<evidence type="ECO:0000256" key="5">
    <source>
        <dbReference type="SAM" id="Phobius"/>
    </source>
</evidence>
<dbReference type="Proteomes" id="UP000030682">
    <property type="component" value="Unassembled WGS sequence"/>
</dbReference>
<feature type="domain" description="SpaA-like prealbumin fold" evidence="6">
    <location>
        <begin position="17"/>
        <end position="100"/>
    </location>
</feature>
<organism evidence="7">
    <name type="scientific">Bacillus thuringiensis DB27</name>
    <dbReference type="NCBI Taxonomy" id="1431339"/>
    <lineage>
        <taxon>Bacteria</taxon>
        <taxon>Bacillati</taxon>
        <taxon>Bacillota</taxon>
        <taxon>Bacilli</taxon>
        <taxon>Bacillales</taxon>
        <taxon>Bacillaceae</taxon>
        <taxon>Bacillus</taxon>
        <taxon>Bacillus cereus group</taxon>
    </lineage>
</organism>
<dbReference type="EMBL" id="HG810016">
    <property type="protein sequence ID" value="CDN34417.1"/>
    <property type="molecule type" value="Genomic_DNA"/>
</dbReference>
<evidence type="ECO:0000259" key="6">
    <source>
        <dbReference type="Pfam" id="PF17802"/>
    </source>
</evidence>
<dbReference type="AlphaFoldDB" id="W8Y6X1"/>
<evidence type="ECO:0000256" key="4">
    <source>
        <dbReference type="SAM" id="MobiDB-lite"/>
    </source>
</evidence>
<dbReference type="PANTHER" id="PTHR36108:SF13">
    <property type="entry name" value="COLOSSIN-B-RELATED"/>
    <property type="match status" value="1"/>
</dbReference>
<keyword evidence="5" id="KW-0472">Membrane</keyword>
<keyword evidence="5" id="KW-0812">Transmembrane</keyword>
<dbReference type="NCBIfam" id="TIGR01167">
    <property type="entry name" value="LPXTG_anchor"/>
    <property type="match status" value="1"/>
</dbReference>
<keyword evidence="5" id="KW-1133">Transmembrane helix</keyword>
<proteinExistence type="inferred from homology"/>
<dbReference type="InterPro" id="IPR041033">
    <property type="entry name" value="SpaA_PFL_dom_1"/>
</dbReference>
<gene>
    <name evidence="7" type="ORF">BTDB27_000759</name>
</gene>